<accession>A0A7J5B2T6</accession>
<gene>
    <name evidence="2" type="ORF">F8O03_08030</name>
</gene>
<sequence>MRDHVLVLLLVLAPGRGRGDMGLVWALYAGGSSLRESLGRRHIPAGAGHLAAQKGLRETMTIGSVRVHGVGSAHHESSAGHTHVRWGLRDPRHEEEGDSRSSSEGRRLRSV</sequence>
<evidence type="ECO:0000256" key="1">
    <source>
        <dbReference type="SAM" id="MobiDB-lite"/>
    </source>
</evidence>
<dbReference type="AlphaFoldDB" id="A0A7J5B2T6"/>
<evidence type="ECO:0000313" key="3">
    <source>
        <dbReference type="Proteomes" id="UP000490386"/>
    </source>
</evidence>
<reference evidence="2 3" key="1">
    <citation type="submission" date="2019-09" db="EMBL/GenBank/DDBJ databases">
        <title>Phylogeny of genus Pseudoclavibacter and closely related genus.</title>
        <authorList>
            <person name="Li Y."/>
        </authorList>
    </citation>
    <scope>NUCLEOTIDE SEQUENCE [LARGE SCALE GENOMIC DNA]</scope>
    <source>
        <strain evidence="2 3">THG-MD12</strain>
    </source>
</reference>
<proteinExistence type="predicted"/>
<comment type="caution">
    <text evidence="2">The sequence shown here is derived from an EMBL/GenBank/DDBJ whole genome shotgun (WGS) entry which is preliminary data.</text>
</comment>
<protein>
    <submittedName>
        <fullName evidence="2">Uncharacterized protein</fullName>
    </submittedName>
</protein>
<feature type="region of interest" description="Disordered" evidence="1">
    <location>
        <begin position="70"/>
        <end position="111"/>
    </location>
</feature>
<evidence type="ECO:0000313" key="2">
    <source>
        <dbReference type="EMBL" id="KAB1638336.1"/>
    </source>
</evidence>
<feature type="compositionally biased region" description="Basic and acidic residues" evidence="1">
    <location>
        <begin position="87"/>
        <end position="111"/>
    </location>
</feature>
<organism evidence="2 3">
    <name type="scientific">Pseudoclavibacter terrae</name>
    <dbReference type="NCBI Taxonomy" id="1530195"/>
    <lineage>
        <taxon>Bacteria</taxon>
        <taxon>Bacillati</taxon>
        <taxon>Actinomycetota</taxon>
        <taxon>Actinomycetes</taxon>
        <taxon>Micrococcales</taxon>
        <taxon>Microbacteriaceae</taxon>
        <taxon>Pseudoclavibacter</taxon>
    </lineage>
</organism>
<dbReference type="Proteomes" id="UP000490386">
    <property type="component" value="Unassembled WGS sequence"/>
</dbReference>
<dbReference type="RefSeq" id="WP_151423406.1">
    <property type="nucleotide sequence ID" value="NZ_WBJX01000002.1"/>
</dbReference>
<keyword evidence="3" id="KW-1185">Reference proteome</keyword>
<dbReference type="EMBL" id="WBJX01000002">
    <property type="protein sequence ID" value="KAB1638336.1"/>
    <property type="molecule type" value="Genomic_DNA"/>
</dbReference>
<name>A0A7J5B2T6_9MICO</name>